<dbReference type="AlphaFoldDB" id="A0A4U1HPC1"/>
<dbReference type="EMBL" id="SWJE01000017">
    <property type="protein sequence ID" value="TKC81637.1"/>
    <property type="molecule type" value="Genomic_DNA"/>
</dbReference>
<gene>
    <name evidence="1" type="ORF">FAZ69_27105</name>
</gene>
<evidence type="ECO:0000313" key="2">
    <source>
        <dbReference type="Proteomes" id="UP000305539"/>
    </source>
</evidence>
<sequence>MAAVTIADLRTERELDPKAMSLIRGAGAPWVFGWIQAFAPPVPSVGPVVNFYQTNNTIFANQLVNQVEVVNVNNAASNSNLTVTAGENGRNNGLLS</sequence>
<keyword evidence="2" id="KW-1185">Reference proteome</keyword>
<dbReference type="RefSeq" id="WP_136898178.1">
    <property type="nucleotide sequence ID" value="NZ_SWJE01000017.1"/>
</dbReference>
<proteinExistence type="predicted"/>
<organism evidence="1 2">
    <name type="scientific">Trinickia terrae</name>
    <dbReference type="NCBI Taxonomy" id="2571161"/>
    <lineage>
        <taxon>Bacteria</taxon>
        <taxon>Pseudomonadati</taxon>
        <taxon>Pseudomonadota</taxon>
        <taxon>Betaproteobacteria</taxon>
        <taxon>Burkholderiales</taxon>
        <taxon>Burkholderiaceae</taxon>
        <taxon>Trinickia</taxon>
    </lineage>
</organism>
<name>A0A4U1HPC1_9BURK</name>
<protein>
    <submittedName>
        <fullName evidence="1">Uncharacterized protein</fullName>
    </submittedName>
</protein>
<reference evidence="1 2" key="1">
    <citation type="submission" date="2019-04" db="EMBL/GenBank/DDBJ databases">
        <title>Trinickia sp. 7GSK02, isolated from subtropical forest soil.</title>
        <authorList>
            <person name="Gao Z.-H."/>
            <person name="Qiu L.-H."/>
        </authorList>
    </citation>
    <scope>NUCLEOTIDE SEQUENCE [LARGE SCALE GENOMIC DNA]</scope>
    <source>
        <strain evidence="1 2">7GSK02</strain>
    </source>
</reference>
<dbReference type="Proteomes" id="UP000305539">
    <property type="component" value="Unassembled WGS sequence"/>
</dbReference>
<accession>A0A4U1HPC1</accession>
<dbReference type="OrthoDB" id="8756551at2"/>
<evidence type="ECO:0000313" key="1">
    <source>
        <dbReference type="EMBL" id="TKC81637.1"/>
    </source>
</evidence>
<comment type="caution">
    <text evidence="1">The sequence shown here is derived from an EMBL/GenBank/DDBJ whole genome shotgun (WGS) entry which is preliminary data.</text>
</comment>